<evidence type="ECO:0000313" key="1">
    <source>
        <dbReference type="EMBL" id="SEW33387.1"/>
    </source>
</evidence>
<gene>
    <name evidence="1" type="ORF">SAMN05421659_110104</name>
</gene>
<organism evidence="1 2">
    <name type="scientific">[Clostridium] fimetarium</name>
    <dbReference type="NCBI Taxonomy" id="99656"/>
    <lineage>
        <taxon>Bacteria</taxon>
        <taxon>Bacillati</taxon>
        <taxon>Bacillota</taxon>
        <taxon>Clostridia</taxon>
        <taxon>Lachnospirales</taxon>
        <taxon>Lachnospiraceae</taxon>
    </lineage>
</organism>
<evidence type="ECO:0000313" key="2">
    <source>
        <dbReference type="Proteomes" id="UP000199701"/>
    </source>
</evidence>
<name>A0A1I0QZK6_9FIRM</name>
<dbReference type="AlphaFoldDB" id="A0A1I0QZK6"/>
<dbReference type="RefSeq" id="WP_092454847.1">
    <property type="nucleotide sequence ID" value="NZ_FOJI01000010.1"/>
</dbReference>
<dbReference type="EMBL" id="FOJI01000010">
    <property type="protein sequence ID" value="SEW33387.1"/>
    <property type="molecule type" value="Genomic_DNA"/>
</dbReference>
<dbReference type="STRING" id="99656.SAMN05421659_110104"/>
<sequence length="402" mass="47642">MPGLMYPAYQKFYAAICSLMRFKKENDFFDNIASMDNFFSEYRSTTLVMQKSLSKTPYEEIYKQKSEGIWDKFFNEQRVKTIHQHPFEFTKTIQITIYFPYGGRNISSETFTVENDVPLITLENRLKEFFHSFKDNETFFSANYFFKEKESDDDLWDMLMSGINTLQIFMDYMYKTINENCPLCDKLREEINKAGFALIPRDFFLINDYVYYLSNEEFERAGRMAIVFSGMNRQSLKGFMNSPIYKSGNTVFENFVMMHVVMQSTELMPVLMTVYQDETFELDVFHADIKTTIYRKINETAKKVLKGDAKEVFFMNTYIFCEDNETNLKATSKERSKMSQNEVLAFMKVDQEMNEEEYVFEGQLLNNIEYIAKHMEIGKREKLEIGEINLVPIKEAFKLLKE</sequence>
<keyword evidence="2" id="KW-1185">Reference proteome</keyword>
<dbReference type="Proteomes" id="UP000199701">
    <property type="component" value="Unassembled WGS sequence"/>
</dbReference>
<protein>
    <submittedName>
        <fullName evidence="1">Uncharacterized protein</fullName>
    </submittedName>
</protein>
<proteinExistence type="predicted"/>
<dbReference type="OrthoDB" id="1100857at2"/>
<reference evidence="1 2" key="1">
    <citation type="submission" date="2016-10" db="EMBL/GenBank/DDBJ databases">
        <authorList>
            <person name="de Groot N.N."/>
        </authorList>
    </citation>
    <scope>NUCLEOTIDE SEQUENCE [LARGE SCALE GENOMIC DNA]</scope>
    <source>
        <strain evidence="1 2">DSM 9179</strain>
    </source>
</reference>
<accession>A0A1I0QZK6</accession>